<dbReference type="InterPro" id="IPR001270">
    <property type="entry name" value="ClpA/B"/>
</dbReference>
<reference evidence="8" key="1">
    <citation type="submission" date="2017-09" db="EMBL/GenBank/DDBJ databases">
        <title>Depth-based differentiation of microbial function through sediment-hosted aquifers and enrichment of novel symbionts in the deep terrestrial subsurface.</title>
        <authorList>
            <person name="Probst A.J."/>
            <person name="Ladd B."/>
            <person name="Jarett J.K."/>
            <person name="Geller-Mcgrath D.E."/>
            <person name="Sieber C.M.K."/>
            <person name="Emerson J.B."/>
            <person name="Anantharaman K."/>
            <person name="Thomas B.C."/>
            <person name="Malmstrom R."/>
            <person name="Stieglmeier M."/>
            <person name="Klingl A."/>
            <person name="Woyke T."/>
            <person name="Ryan C.M."/>
            <person name="Banfield J.F."/>
        </authorList>
    </citation>
    <scope>NUCLEOTIDE SEQUENCE [LARGE SCALE GENOMIC DNA]</scope>
</reference>
<protein>
    <submittedName>
        <fullName evidence="7">Uncharacterized protein</fullName>
    </submittedName>
</protein>
<dbReference type="GO" id="GO:0005524">
    <property type="term" value="F:ATP binding"/>
    <property type="evidence" value="ECO:0007669"/>
    <property type="project" value="UniProtKB-KW"/>
</dbReference>
<evidence type="ECO:0000256" key="1">
    <source>
        <dbReference type="ARBA" id="ARBA00022741"/>
    </source>
</evidence>
<feature type="transmembrane region" description="Helical" evidence="4">
    <location>
        <begin position="94"/>
        <end position="114"/>
    </location>
</feature>
<gene>
    <name evidence="7" type="ORF">COY16_02045</name>
</gene>
<sequence length="779" mass="88879">MCFSNRGQCKKISLAFSFSSHYNEIMSSSAHDHMKSYFSNFLEALSNFFIFLPYFFSVSALSKSLFQPWKNIVDTTKTAGFSFGKFFNKLMFGFISRGMGFGMRISIILFYFILVSMYVLMIPLLLIGFFISLPIAYIIFSVMEPESSRKAHLKEKFIKSHLLHDEHYQEVEKWFEYIYDLVLRPHPWWKLNNLMSIPPLARDWTSGYTPILDKYTEDLTSPSYQLGIRQHIIGREQETALIERTLSKSDEANVVLVGEEGVGKMTIANSLAKKMYEGKTNSILTYKRLLQLNMEKILNEHTEAHKREEFMGELLSEAALAKNVILLIENFELYVATGENHVDLSIIIEKYASSDKLQIIGITTPFLFETYVFPNSKIRNIVTKVDVTEVSKEKALLILLDKSLGFEGRYGLYIPYETLIAVIEKSDFYVTAIPFPEKALQLLDNVCIYSKQSLQQNVVLPETVDIVLTKRTHIPTTLTDKIKNTLVNLEDLLRKRIYGQEESIKALSSVLRRSFLLMGKRKKPLASFLFLGPTGVGKTETAKVVAEVFFGDPTYLSRFDMSIYQSKEDISKLIGSIEKLNPGLLTNAVREHPYGVLLLDEIEKAHPDLLNIFLTILDEGYYSDGYGQRVDCKNLVIIATSNAGASHIHQLLLKQSISHQEQGDGLSSNELINYLIENNLFSPEFLNRFDGVIAYKPLEKDTAETIARTMIEDVKEKILELYKVHITVSDQTIHELTEKGYDVKYGARNLERALRDSIEDKIAKAILEGRAKEGDSIQL</sequence>
<keyword evidence="4" id="KW-0472">Membrane</keyword>
<dbReference type="PROSITE" id="PS00675">
    <property type="entry name" value="SIGMA54_INTERACT_1"/>
    <property type="match status" value="1"/>
</dbReference>
<dbReference type="InterPro" id="IPR003593">
    <property type="entry name" value="AAA+_ATPase"/>
</dbReference>
<dbReference type="InterPro" id="IPR003959">
    <property type="entry name" value="ATPase_AAA_core"/>
</dbReference>
<keyword evidence="4" id="KW-0812">Transmembrane</keyword>
<keyword evidence="4" id="KW-1133">Transmembrane helix</keyword>
<feature type="domain" description="AAA+ ATPase" evidence="5">
    <location>
        <begin position="250"/>
        <end position="411"/>
    </location>
</feature>
<evidence type="ECO:0000259" key="6">
    <source>
        <dbReference type="SMART" id="SM01086"/>
    </source>
</evidence>
<dbReference type="Gene3D" id="1.10.8.60">
    <property type="match status" value="2"/>
</dbReference>
<dbReference type="GO" id="GO:0005737">
    <property type="term" value="C:cytoplasm"/>
    <property type="evidence" value="ECO:0007669"/>
    <property type="project" value="TreeGrafter"/>
</dbReference>
<dbReference type="GO" id="GO:0034605">
    <property type="term" value="P:cellular response to heat"/>
    <property type="evidence" value="ECO:0007669"/>
    <property type="project" value="TreeGrafter"/>
</dbReference>
<dbReference type="Proteomes" id="UP000228503">
    <property type="component" value="Unassembled WGS sequence"/>
</dbReference>
<comment type="caution">
    <text evidence="7">The sequence shown here is derived from an EMBL/GenBank/DDBJ whole genome shotgun (WGS) entry which is preliminary data.</text>
</comment>
<dbReference type="EMBL" id="PFOB01000022">
    <property type="protein sequence ID" value="PIZ63434.1"/>
    <property type="molecule type" value="Genomic_DNA"/>
</dbReference>
<dbReference type="InterPro" id="IPR027417">
    <property type="entry name" value="P-loop_NTPase"/>
</dbReference>
<organism evidence="7 8">
    <name type="scientific">Candidatus Roizmanbacteria bacterium CG_4_10_14_0_2_um_filter_39_13</name>
    <dbReference type="NCBI Taxonomy" id="1974825"/>
    <lineage>
        <taxon>Bacteria</taxon>
        <taxon>Candidatus Roizmaniibacteriota</taxon>
    </lineage>
</organism>
<evidence type="ECO:0000256" key="2">
    <source>
        <dbReference type="ARBA" id="ARBA00022840"/>
    </source>
</evidence>
<accession>A0A2M7U042</accession>
<dbReference type="PANTHER" id="PTHR11638">
    <property type="entry name" value="ATP-DEPENDENT CLP PROTEASE"/>
    <property type="match status" value="1"/>
</dbReference>
<dbReference type="SMART" id="SM00382">
    <property type="entry name" value="AAA"/>
    <property type="match status" value="2"/>
</dbReference>
<dbReference type="Pfam" id="PF07724">
    <property type="entry name" value="AAA_2"/>
    <property type="match status" value="1"/>
</dbReference>
<dbReference type="SMART" id="SM01086">
    <property type="entry name" value="ClpB_D2-small"/>
    <property type="match status" value="1"/>
</dbReference>
<feature type="domain" description="Clp ATPase C-terminal" evidence="6">
    <location>
        <begin position="698"/>
        <end position="779"/>
    </location>
</feature>
<dbReference type="Pfam" id="PF10431">
    <property type="entry name" value="ClpB_D2-small"/>
    <property type="match status" value="1"/>
</dbReference>
<dbReference type="CDD" id="cd19499">
    <property type="entry name" value="RecA-like_ClpB_Hsp104-like"/>
    <property type="match status" value="1"/>
</dbReference>
<feature type="domain" description="AAA+ ATPase" evidence="5">
    <location>
        <begin position="524"/>
        <end position="664"/>
    </location>
</feature>
<keyword evidence="3" id="KW-0143">Chaperone</keyword>
<dbReference type="InterPro" id="IPR050130">
    <property type="entry name" value="ClpA_ClpB"/>
</dbReference>
<dbReference type="GO" id="GO:0016887">
    <property type="term" value="F:ATP hydrolysis activity"/>
    <property type="evidence" value="ECO:0007669"/>
    <property type="project" value="InterPro"/>
</dbReference>
<dbReference type="AlphaFoldDB" id="A0A2M7U042"/>
<feature type="transmembrane region" description="Helical" evidence="4">
    <location>
        <begin position="120"/>
        <end position="140"/>
    </location>
</feature>
<evidence type="ECO:0000256" key="3">
    <source>
        <dbReference type="ARBA" id="ARBA00023186"/>
    </source>
</evidence>
<evidence type="ECO:0000256" key="4">
    <source>
        <dbReference type="SAM" id="Phobius"/>
    </source>
</evidence>
<dbReference type="SUPFAM" id="SSF52540">
    <property type="entry name" value="P-loop containing nucleoside triphosphate hydrolases"/>
    <property type="match status" value="2"/>
</dbReference>
<evidence type="ECO:0000313" key="7">
    <source>
        <dbReference type="EMBL" id="PIZ63434.1"/>
    </source>
</evidence>
<feature type="transmembrane region" description="Helical" evidence="4">
    <location>
        <begin position="44"/>
        <end position="62"/>
    </location>
</feature>
<keyword evidence="2" id="KW-0067">ATP-binding</keyword>
<evidence type="ECO:0000313" key="8">
    <source>
        <dbReference type="Proteomes" id="UP000228503"/>
    </source>
</evidence>
<keyword evidence="1" id="KW-0547">Nucleotide-binding</keyword>
<dbReference type="InterPro" id="IPR025662">
    <property type="entry name" value="Sigma_54_int_dom_ATP-bd_1"/>
</dbReference>
<name>A0A2M7U042_9BACT</name>
<dbReference type="PANTHER" id="PTHR11638:SF175">
    <property type="entry name" value="ATP-DEPENDENT CLP PROTEASE, ATP-BINDING SUBUNIT CLPC"/>
    <property type="match status" value="1"/>
</dbReference>
<proteinExistence type="predicted"/>
<dbReference type="PRINTS" id="PR00300">
    <property type="entry name" value="CLPPROTEASEA"/>
</dbReference>
<dbReference type="InterPro" id="IPR019489">
    <property type="entry name" value="Clp_ATPase_C"/>
</dbReference>
<dbReference type="CDD" id="cd00009">
    <property type="entry name" value="AAA"/>
    <property type="match status" value="1"/>
</dbReference>
<evidence type="ECO:0000259" key="5">
    <source>
        <dbReference type="SMART" id="SM00382"/>
    </source>
</evidence>
<dbReference type="Gene3D" id="3.40.50.300">
    <property type="entry name" value="P-loop containing nucleotide triphosphate hydrolases"/>
    <property type="match status" value="2"/>
</dbReference>